<evidence type="ECO:0000313" key="1">
    <source>
        <dbReference type="EMBL" id="KDP45407.1"/>
    </source>
</evidence>
<dbReference type="AlphaFoldDB" id="A0A067LAH7"/>
<name>A0A067LAH7_JATCU</name>
<accession>A0A067LAH7</accession>
<dbReference type="EMBL" id="KK914232">
    <property type="protein sequence ID" value="KDP45407.1"/>
    <property type="molecule type" value="Genomic_DNA"/>
</dbReference>
<dbReference type="Proteomes" id="UP000027138">
    <property type="component" value="Unassembled WGS sequence"/>
</dbReference>
<organism evidence="1 2">
    <name type="scientific">Jatropha curcas</name>
    <name type="common">Barbados nut</name>
    <dbReference type="NCBI Taxonomy" id="180498"/>
    <lineage>
        <taxon>Eukaryota</taxon>
        <taxon>Viridiplantae</taxon>
        <taxon>Streptophyta</taxon>
        <taxon>Embryophyta</taxon>
        <taxon>Tracheophyta</taxon>
        <taxon>Spermatophyta</taxon>
        <taxon>Magnoliopsida</taxon>
        <taxon>eudicotyledons</taxon>
        <taxon>Gunneridae</taxon>
        <taxon>Pentapetalae</taxon>
        <taxon>rosids</taxon>
        <taxon>fabids</taxon>
        <taxon>Malpighiales</taxon>
        <taxon>Euphorbiaceae</taxon>
        <taxon>Crotonoideae</taxon>
        <taxon>Jatropheae</taxon>
        <taxon>Jatropha</taxon>
    </lineage>
</organism>
<protein>
    <submittedName>
        <fullName evidence="1">Uncharacterized protein</fullName>
    </submittedName>
</protein>
<keyword evidence="2" id="KW-1185">Reference proteome</keyword>
<gene>
    <name evidence="1" type="ORF">JCGZ_09656</name>
</gene>
<proteinExistence type="predicted"/>
<reference evidence="1 2" key="1">
    <citation type="journal article" date="2014" name="PLoS ONE">
        <title>Global Analysis of Gene Expression Profiles in Physic Nut (Jatropha curcas L.) Seedlings Exposed to Salt Stress.</title>
        <authorList>
            <person name="Zhang L."/>
            <person name="Zhang C."/>
            <person name="Wu P."/>
            <person name="Chen Y."/>
            <person name="Li M."/>
            <person name="Jiang H."/>
            <person name="Wu G."/>
        </authorList>
    </citation>
    <scope>NUCLEOTIDE SEQUENCE [LARGE SCALE GENOMIC DNA]</scope>
    <source>
        <strain evidence="2">cv. GZQX0401</strain>
        <tissue evidence="1">Young leaves</tissue>
    </source>
</reference>
<sequence length="65" mass="7238">MKSKRPTFKRKPPLPTLADFVPLGDAMKKISENLHIAGQEGAASIDDTIEEFDKEAEDQRVPNSQ</sequence>
<evidence type="ECO:0000313" key="2">
    <source>
        <dbReference type="Proteomes" id="UP000027138"/>
    </source>
</evidence>